<gene>
    <name evidence="2" type="ORF">FYC77_06590</name>
</gene>
<feature type="domain" description="SpoVT-AbrB" evidence="1">
    <location>
        <begin position="8"/>
        <end position="53"/>
    </location>
</feature>
<organism evidence="2 3">
    <name type="scientific">Natrialba swarupiae</name>
    <dbReference type="NCBI Taxonomy" id="2448032"/>
    <lineage>
        <taxon>Archaea</taxon>
        <taxon>Methanobacteriati</taxon>
        <taxon>Methanobacteriota</taxon>
        <taxon>Stenosarchaea group</taxon>
        <taxon>Halobacteria</taxon>
        <taxon>Halobacteriales</taxon>
        <taxon>Natrialbaceae</taxon>
        <taxon>Natrialba</taxon>
    </lineage>
</organism>
<dbReference type="Pfam" id="PF01895">
    <property type="entry name" value="PhoU"/>
    <property type="match status" value="1"/>
</dbReference>
<dbReference type="GO" id="GO:0030643">
    <property type="term" value="P:intracellular phosphate ion homeostasis"/>
    <property type="evidence" value="ECO:0007669"/>
    <property type="project" value="InterPro"/>
</dbReference>
<name>A0A5D5ALV0_9EURY</name>
<evidence type="ECO:0000259" key="1">
    <source>
        <dbReference type="SMART" id="SM00966"/>
    </source>
</evidence>
<proteinExistence type="predicted"/>
<dbReference type="EMBL" id="VTAW01000006">
    <property type="protein sequence ID" value="TYT62696.1"/>
    <property type="molecule type" value="Genomic_DNA"/>
</dbReference>
<dbReference type="Proteomes" id="UP000324104">
    <property type="component" value="Unassembled WGS sequence"/>
</dbReference>
<dbReference type="AlphaFoldDB" id="A0A5D5ALV0"/>
<dbReference type="RefSeq" id="WP_149080713.1">
    <property type="nucleotide sequence ID" value="NZ_VTAW01000006.1"/>
</dbReference>
<keyword evidence="3" id="KW-1185">Reference proteome</keyword>
<evidence type="ECO:0000313" key="3">
    <source>
        <dbReference type="Proteomes" id="UP000324104"/>
    </source>
</evidence>
<dbReference type="InterPro" id="IPR007159">
    <property type="entry name" value="SpoVT-AbrB_dom"/>
</dbReference>
<dbReference type="Pfam" id="PF04014">
    <property type="entry name" value="MazE_antitoxin"/>
    <property type="match status" value="1"/>
</dbReference>
<protein>
    <submittedName>
        <fullName evidence="2">Phosphate uptake regulator PhoU</fullName>
    </submittedName>
</protein>
<dbReference type="InterPro" id="IPR038078">
    <property type="entry name" value="PhoU-like_sf"/>
</dbReference>
<accession>A0A5D5ALV0</accession>
<dbReference type="PANTHER" id="PTHR42930">
    <property type="entry name" value="PHOSPHATE-SPECIFIC TRANSPORT SYSTEM ACCESSORY PROTEIN PHOU"/>
    <property type="match status" value="1"/>
</dbReference>
<evidence type="ECO:0000313" key="2">
    <source>
        <dbReference type="EMBL" id="TYT62696.1"/>
    </source>
</evidence>
<dbReference type="SUPFAM" id="SSF109755">
    <property type="entry name" value="PhoU-like"/>
    <property type="match status" value="1"/>
</dbReference>
<dbReference type="SMART" id="SM00966">
    <property type="entry name" value="SpoVT_AbrB"/>
    <property type="match status" value="1"/>
</dbReference>
<dbReference type="GO" id="GO:0045936">
    <property type="term" value="P:negative regulation of phosphate metabolic process"/>
    <property type="evidence" value="ECO:0007669"/>
    <property type="project" value="InterPro"/>
</dbReference>
<dbReference type="InterPro" id="IPR028366">
    <property type="entry name" value="PhoU"/>
</dbReference>
<reference evidence="2 3" key="1">
    <citation type="submission" date="2019-08" db="EMBL/GenBank/DDBJ databases">
        <title>Archaea genome.</title>
        <authorList>
            <person name="Kajale S."/>
            <person name="Shouche Y."/>
            <person name="Deshpande N."/>
            <person name="Sharma A."/>
        </authorList>
    </citation>
    <scope>NUCLEOTIDE SEQUENCE [LARGE SCALE GENOMIC DNA]</scope>
    <source>
        <strain evidence="2 3">ESP3B_9</strain>
    </source>
</reference>
<comment type="caution">
    <text evidence="2">The sequence shown here is derived from an EMBL/GenBank/DDBJ whole genome shotgun (WGS) entry which is preliminary data.</text>
</comment>
<dbReference type="Gene3D" id="1.20.58.220">
    <property type="entry name" value="Phosphate transport system protein phou homolog 2, domain 2"/>
    <property type="match status" value="1"/>
</dbReference>
<dbReference type="GO" id="GO:0003677">
    <property type="term" value="F:DNA binding"/>
    <property type="evidence" value="ECO:0007669"/>
    <property type="project" value="InterPro"/>
</dbReference>
<dbReference type="PANTHER" id="PTHR42930:SF6">
    <property type="entry name" value="PHOSPHATE REGULATORY PROTEIN-LIKE PROTEIN"/>
    <property type="match status" value="1"/>
</dbReference>
<sequence length="334" mass="37605">METRKVQLSGGTTYTVSLPKQWADEHNIDSGSVLYLYPDDRSLLLETVDDGSERAKTARIDISQQDEQPIRQSIRAAYLAGYDEITLLDHGGETGRRRHVVTTAVDRLCGLEIIEGTENTITLRNLLDSDTISVRKSTLRLQLITLAMFRDAVEAIVDSDVELASQVSDRTSEADKHFALIERQFRRSLSDLQEADRLGCSRVELFGYYRAATHLDRIAGCATSMAEHVDQFQTPLPATFSRAFQEHASETKHLQERACNTVFRTSESAESHAIVRDCTRQRKAIDVERERLFDHEDSSVASSVNSLFDYLDRTVRNARAIAEVGVRITIDDAH</sequence>
<dbReference type="InterPro" id="IPR026022">
    <property type="entry name" value="PhoU_dom"/>
</dbReference>